<reference evidence="1 2" key="1">
    <citation type="journal article" date="2019" name="Emerg. Microbes Infect.">
        <title>Comprehensive subspecies identification of 175 nontuberculous mycobacteria species based on 7547 genomic profiles.</title>
        <authorList>
            <person name="Matsumoto Y."/>
            <person name="Kinjo T."/>
            <person name="Motooka D."/>
            <person name="Nabeya D."/>
            <person name="Jung N."/>
            <person name="Uechi K."/>
            <person name="Horii T."/>
            <person name="Iida T."/>
            <person name="Fujita J."/>
            <person name="Nakamura S."/>
        </authorList>
    </citation>
    <scope>NUCLEOTIDE SEQUENCE [LARGE SCALE GENOMIC DNA]</scope>
    <source>
        <strain evidence="1 2">JCM 12688</strain>
    </source>
</reference>
<dbReference type="KEGG" id="mgad:MGAD_02400"/>
<evidence type="ECO:0000313" key="1">
    <source>
        <dbReference type="EMBL" id="BBZ15905.1"/>
    </source>
</evidence>
<protein>
    <submittedName>
        <fullName evidence="1">Uncharacterized protein</fullName>
    </submittedName>
</protein>
<name>A0A7I7WGJ0_MYCGU</name>
<organism evidence="1 2">
    <name type="scientific">Mycolicibacterium gadium</name>
    <name type="common">Mycobacterium gadium</name>
    <dbReference type="NCBI Taxonomy" id="1794"/>
    <lineage>
        <taxon>Bacteria</taxon>
        <taxon>Bacillati</taxon>
        <taxon>Actinomycetota</taxon>
        <taxon>Actinomycetes</taxon>
        <taxon>Mycobacteriales</taxon>
        <taxon>Mycobacteriaceae</taxon>
        <taxon>Mycolicibacterium</taxon>
    </lineage>
</organism>
<sequence>MDALDEADKFVSVRNLLPPHVTNLNAKKWIYRHMYQDERSALMHAKQGEDYRLPHDSARRKELTDSLGRLWHYVESLIEERLGVRHSKSSFPRATIDAMAKTVLQQHKMVVADANSEGGTDEMHPIPSHATLAELHSSAPVRDPKDSELWTVLAVGDPANLAHVTPIRSFGLKNIDSGASTVLSEICGPLALGSSVSRIEMLYGVRHVNPSGAPRWFPS</sequence>
<evidence type="ECO:0000313" key="2">
    <source>
        <dbReference type="Proteomes" id="UP000466187"/>
    </source>
</evidence>
<dbReference type="AlphaFoldDB" id="A0A7I7WGJ0"/>
<gene>
    <name evidence="1" type="ORF">MGAD_02400</name>
</gene>
<dbReference type="Proteomes" id="UP000466187">
    <property type="component" value="Chromosome"/>
</dbReference>
<dbReference type="EMBL" id="AP022608">
    <property type="protein sequence ID" value="BBZ15905.1"/>
    <property type="molecule type" value="Genomic_DNA"/>
</dbReference>
<accession>A0A7I7WGJ0</accession>
<proteinExistence type="predicted"/>